<accession>A0ABX4NNW0</accession>
<keyword evidence="2" id="KW-1185">Reference proteome</keyword>
<reference evidence="1 2" key="1">
    <citation type="submission" date="2017-07" db="EMBL/GenBank/DDBJ databases">
        <title>Leptospira spp. isolated from tropical soils.</title>
        <authorList>
            <person name="Thibeaux R."/>
            <person name="Iraola G."/>
            <person name="Ferres I."/>
            <person name="Bierque E."/>
            <person name="Girault D."/>
            <person name="Soupe-Gilbert M.-E."/>
            <person name="Picardeau M."/>
            <person name="Goarant C."/>
        </authorList>
    </citation>
    <scope>NUCLEOTIDE SEQUENCE [LARGE SCALE GENOMIC DNA]</scope>
    <source>
        <strain evidence="1 2">FH4-C-A1</strain>
    </source>
</reference>
<evidence type="ECO:0000313" key="1">
    <source>
        <dbReference type="EMBL" id="PJZ57312.1"/>
    </source>
</evidence>
<sequence>MFRENRITTLLLFAGLSASVDCSERTTTNPLAYDNTQRVFYANAHILQIIQSYLNSQVPASGNDSHKQTKNCVFCHSDSVRI</sequence>
<organism evidence="1 2">
    <name type="scientific">Leptospira barantonii</name>
    <dbReference type="NCBI Taxonomy" id="2023184"/>
    <lineage>
        <taxon>Bacteria</taxon>
        <taxon>Pseudomonadati</taxon>
        <taxon>Spirochaetota</taxon>
        <taxon>Spirochaetia</taxon>
        <taxon>Leptospirales</taxon>
        <taxon>Leptospiraceae</taxon>
        <taxon>Leptospira</taxon>
    </lineage>
</organism>
<dbReference type="RefSeq" id="WP_100762616.1">
    <property type="nucleotide sequence ID" value="NZ_NPDS01000004.1"/>
</dbReference>
<dbReference type="EMBL" id="NPDS01000004">
    <property type="protein sequence ID" value="PJZ57312.1"/>
    <property type="molecule type" value="Genomic_DNA"/>
</dbReference>
<comment type="caution">
    <text evidence="1">The sequence shown here is derived from an EMBL/GenBank/DDBJ whole genome shotgun (WGS) entry which is preliminary data.</text>
</comment>
<evidence type="ECO:0008006" key="3">
    <source>
        <dbReference type="Google" id="ProtNLM"/>
    </source>
</evidence>
<dbReference type="Proteomes" id="UP000231879">
    <property type="component" value="Unassembled WGS sequence"/>
</dbReference>
<evidence type="ECO:0000313" key="2">
    <source>
        <dbReference type="Proteomes" id="UP000231879"/>
    </source>
</evidence>
<name>A0ABX4NNW0_9LEPT</name>
<gene>
    <name evidence="1" type="ORF">CH367_11330</name>
</gene>
<proteinExistence type="predicted"/>
<protein>
    <recommendedName>
        <fullName evidence="3">Secreted protein</fullName>
    </recommendedName>
</protein>